<dbReference type="Gene3D" id="3.30.1700.10">
    <property type="entry name" value="lpxc deacetylase, domain 2"/>
    <property type="match status" value="1"/>
</dbReference>
<evidence type="ECO:0000256" key="5">
    <source>
        <dbReference type="ARBA" id="ARBA00022516"/>
    </source>
</evidence>
<reference evidence="13" key="1">
    <citation type="submission" date="2016-04" db="EMBL/GenBank/DDBJ databases">
        <authorList>
            <person name="Evans L.H."/>
            <person name="Alamgir A."/>
            <person name="Owens N."/>
            <person name="Weber N.D."/>
            <person name="Virtaneva K."/>
            <person name="Barbian K."/>
            <person name="Babar A."/>
            <person name="Rosenke K."/>
        </authorList>
    </citation>
    <scope>NUCLEOTIDE SEQUENCE</scope>
    <source>
        <strain evidence="13">86-2</strain>
    </source>
</reference>
<dbReference type="UniPathway" id="UPA00359">
    <property type="reaction ID" value="UER00478"/>
</dbReference>
<sequence length="325" mass="35957">MVYQRTLKNSFSLQGKGLHTGLNIHITFNPAPENYGYKIRRVDITGKPIINALAENVTATQRGTVVSANGVNVSTVEHAMAALYACEIDNCLIDVDGPEFPILDGSSILYVSKIKEVGTEIQNTAREYISIKRKKIKVVDKATGSSMILIPDESFSIESHISFNSTFLKRQDATMHDLSEFPKDFASARTFVFVKEIESLLNNNLVKGGDLDNAIVIYDKPIEQEKFDLLADMLGAKRKDSTKLGYIMNKPLLYPNEPARHKLLDIVGDLALVGRFIKGKVIANCPGHKINNMFARAIREAVFPSVQEESVILPETSHAGLYSLA</sequence>
<gene>
    <name evidence="12" type="primary">lpxC</name>
    <name evidence="13" type="ORF">KL86DYS2_10695</name>
</gene>
<dbReference type="InterPro" id="IPR020568">
    <property type="entry name" value="Ribosomal_Su5_D2-typ_SF"/>
</dbReference>
<dbReference type="InterPro" id="IPR011334">
    <property type="entry name" value="UDP-acyl_GlcNac_deAcase_C"/>
</dbReference>
<comment type="similarity">
    <text evidence="12">Belongs to the LpxC family.</text>
</comment>
<dbReference type="PANTHER" id="PTHR33694">
    <property type="entry name" value="UDP-3-O-ACYL-N-ACETYLGLUCOSAMINE DEACETYLASE 1, MITOCHONDRIAL-RELATED"/>
    <property type="match status" value="1"/>
</dbReference>
<comment type="pathway">
    <text evidence="3 12">Glycolipid biosynthesis; lipid IV(A) biosynthesis; lipid IV(A) from (3R)-3-hydroxytetradecanoyl-[acyl-carrier-protein] and UDP-N-acetyl-alpha-D-glucosamine: step 2/6.</text>
</comment>
<name>A0A212J472_9BACT</name>
<protein>
    <recommendedName>
        <fullName evidence="4 12">UDP-3-O-acyl-N-acetylglucosamine deacetylase</fullName>
        <shortName evidence="12">UDP-3-O-acyl-GlcNAc deacetylase</shortName>
        <ecNumber evidence="4 12">3.5.1.108</ecNumber>
    </recommendedName>
    <alternativeName>
        <fullName evidence="12">UDP-3-O-[R-3-hydroxymyristoyl]-N-acetylglucosamine deacetylase</fullName>
    </alternativeName>
</protein>
<evidence type="ECO:0000256" key="3">
    <source>
        <dbReference type="ARBA" id="ARBA00005002"/>
    </source>
</evidence>
<comment type="catalytic activity">
    <reaction evidence="11 12">
        <text>a UDP-3-O-[(3R)-3-hydroxyacyl]-N-acetyl-alpha-D-glucosamine + H2O = a UDP-3-O-[(3R)-3-hydroxyacyl]-alpha-D-glucosamine + acetate</text>
        <dbReference type="Rhea" id="RHEA:67816"/>
        <dbReference type="ChEBI" id="CHEBI:15377"/>
        <dbReference type="ChEBI" id="CHEBI:30089"/>
        <dbReference type="ChEBI" id="CHEBI:137740"/>
        <dbReference type="ChEBI" id="CHEBI:173225"/>
        <dbReference type="EC" id="3.5.1.108"/>
    </reaction>
</comment>
<evidence type="ECO:0000256" key="2">
    <source>
        <dbReference type="ARBA" id="ARBA00002923"/>
    </source>
</evidence>
<dbReference type="PANTHER" id="PTHR33694:SF1">
    <property type="entry name" value="UDP-3-O-ACYL-N-ACETYLGLUCOSAMINE DEACETYLASE 1, MITOCHONDRIAL-RELATED"/>
    <property type="match status" value="1"/>
</dbReference>
<keyword evidence="9 12" id="KW-0862">Zinc</keyword>
<dbReference type="SUPFAM" id="SSF54211">
    <property type="entry name" value="Ribosomal protein S5 domain 2-like"/>
    <property type="match status" value="2"/>
</dbReference>
<dbReference type="GO" id="GO:0016020">
    <property type="term" value="C:membrane"/>
    <property type="evidence" value="ECO:0007669"/>
    <property type="project" value="GOC"/>
</dbReference>
<evidence type="ECO:0000256" key="7">
    <source>
        <dbReference type="ARBA" id="ARBA00022723"/>
    </source>
</evidence>
<dbReference type="Pfam" id="PF03331">
    <property type="entry name" value="LpxC"/>
    <property type="match status" value="2"/>
</dbReference>
<comment type="cofactor">
    <cofactor evidence="1 12">
        <name>Zn(2+)</name>
        <dbReference type="ChEBI" id="CHEBI:29105"/>
    </cofactor>
</comment>
<dbReference type="EC" id="3.5.1.108" evidence="4 12"/>
<evidence type="ECO:0000256" key="1">
    <source>
        <dbReference type="ARBA" id="ARBA00001947"/>
    </source>
</evidence>
<keyword evidence="10 12" id="KW-0443">Lipid metabolism</keyword>
<dbReference type="EMBL" id="FLUL01000001">
    <property type="protein sequence ID" value="SBV94256.1"/>
    <property type="molecule type" value="Genomic_DNA"/>
</dbReference>
<keyword evidence="6 12" id="KW-0441">Lipid A biosynthesis</keyword>
<dbReference type="InterPro" id="IPR015870">
    <property type="entry name" value="UDP-acyl_N-AcGlcN_deAcase_N"/>
</dbReference>
<dbReference type="GO" id="GO:0009245">
    <property type="term" value="P:lipid A biosynthetic process"/>
    <property type="evidence" value="ECO:0007669"/>
    <property type="project" value="UniProtKB-UniRule"/>
</dbReference>
<evidence type="ECO:0000256" key="10">
    <source>
        <dbReference type="ARBA" id="ARBA00023098"/>
    </source>
</evidence>
<keyword evidence="8 12" id="KW-0378">Hydrolase</keyword>
<dbReference type="InterPro" id="IPR004463">
    <property type="entry name" value="UDP-acyl_GlcNac_deAcase"/>
</dbReference>
<keyword evidence="5 12" id="KW-0444">Lipid biosynthesis</keyword>
<dbReference type="GO" id="GO:0046872">
    <property type="term" value="F:metal ion binding"/>
    <property type="evidence" value="ECO:0007669"/>
    <property type="project" value="UniProtKB-KW"/>
</dbReference>
<feature type="binding site" evidence="12">
    <location>
        <position position="265"/>
    </location>
    <ligand>
        <name>Zn(2+)</name>
        <dbReference type="ChEBI" id="CHEBI:29105"/>
    </ligand>
</feature>
<feature type="active site" description="Proton donor" evidence="12">
    <location>
        <position position="288"/>
    </location>
</feature>
<evidence type="ECO:0000256" key="8">
    <source>
        <dbReference type="ARBA" id="ARBA00022801"/>
    </source>
</evidence>
<evidence type="ECO:0000256" key="4">
    <source>
        <dbReference type="ARBA" id="ARBA00012745"/>
    </source>
</evidence>
<evidence type="ECO:0000256" key="12">
    <source>
        <dbReference type="HAMAP-Rule" id="MF_00388"/>
    </source>
</evidence>
<feature type="binding site" evidence="12">
    <location>
        <position position="78"/>
    </location>
    <ligand>
        <name>Zn(2+)</name>
        <dbReference type="ChEBI" id="CHEBI:29105"/>
    </ligand>
</feature>
<proteinExistence type="inferred from homology"/>
<feature type="binding site" evidence="12">
    <location>
        <position position="261"/>
    </location>
    <ligand>
        <name>Zn(2+)</name>
        <dbReference type="ChEBI" id="CHEBI:29105"/>
    </ligand>
</feature>
<dbReference type="RefSeq" id="WP_296947183.1">
    <property type="nucleotide sequence ID" value="NZ_LT599021.1"/>
</dbReference>
<dbReference type="Gene3D" id="3.30.230.20">
    <property type="entry name" value="lpxc deacetylase, domain 1"/>
    <property type="match status" value="1"/>
</dbReference>
<dbReference type="HAMAP" id="MF_00388">
    <property type="entry name" value="LpxC"/>
    <property type="match status" value="1"/>
</dbReference>
<dbReference type="GO" id="GO:0103117">
    <property type="term" value="F:UDP-3-O-acyl-N-acetylglucosamine deacetylase activity"/>
    <property type="evidence" value="ECO:0007669"/>
    <property type="project" value="UniProtKB-UniRule"/>
</dbReference>
<evidence type="ECO:0000313" key="13">
    <source>
        <dbReference type="EMBL" id="SBV94256.1"/>
    </source>
</evidence>
<keyword evidence="7 12" id="KW-0479">Metal-binding</keyword>
<evidence type="ECO:0000256" key="11">
    <source>
        <dbReference type="ARBA" id="ARBA00024535"/>
    </source>
</evidence>
<comment type="function">
    <text evidence="2 12">Catalyzes the hydrolysis of UDP-3-O-myristoyl-N-acetylglucosamine to form UDP-3-O-myristoylglucosamine and acetate, the committed step in lipid A biosynthesis.</text>
</comment>
<organism evidence="13">
    <name type="scientific">uncultured Dysgonomonas sp</name>
    <dbReference type="NCBI Taxonomy" id="206096"/>
    <lineage>
        <taxon>Bacteria</taxon>
        <taxon>Pseudomonadati</taxon>
        <taxon>Bacteroidota</taxon>
        <taxon>Bacteroidia</taxon>
        <taxon>Bacteroidales</taxon>
        <taxon>Dysgonomonadaceae</taxon>
        <taxon>Dysgonomonas</taxon>
        <taxon>environmental samples</taxon>
    </lineage>
</organism>
<evidence type="ECO:0000256" key="9">
    <source>
        <dbReference type="ARBA" id="ARBA00022833"/>
    </source>
</evidence>
<accession>A0A212J472</accession>
<evidence type="ECO:0000256" key="6">
    <source>
        <dbReference type="ARBA" id="ARBA00022556"/>
    </source>
</evidence>
<dbReference type="AlphaFoldDB" id="A0A212J472"/>